<evidence type="ECO:0000256" key="10">
    <source>
        <dbReference type="RuleBase" id="RU003756"/>
    </source>
</evidence>
<accession>A0A1M6Q2U1</accession>
<evidence type="ECO:0000256" key="9">
    <source>
        <dbReference type="HAMAP-Rule" id="MF_00096"/>
    </source>
</evidence>
<feature type="domain" description="DNA mismatch repair proteins mutS family" evidence="11">
    <location>
        <begin position="700"/>
        <end position="716"/>
    </location>
</feature>
<dbReference type="InterPro" id="IPR007695">
    <property type="entry name" value="DNA_mismatch_repair_MutS-lik_N"/>
</dbReference>
<dbReference type="EMBL" id="FRAU01000001">
    <property type="protein sequence ID" value="SHK14508.1"/>
    <property type="molecule type" value="Genomic_DNA"/>
</dbReference>
<evidence type="ECO:0000256" key="8">
    <source>
        <dbReference type="ARBA" id="ARBA00024647"/>
    </source>
</evidence>
<dbReference type="InterPro" id="IPR005748">
    <property type="entry name" value="DNA_mismatch_repair_MutS"/>
</dbReference>
<dbReference type="SUPFAM" id="SSF55271">
    <property type="entry name" value="DNA repair protein MutS, domain I"/>
    <property type="match status" value="1"/>
</dbReference>
<dbReference type="SMART" id="SM00533">
    <property type="entry name" value="MUTSd"/>
    <property type="match status" value="1"/>
</dbReference>
<dbReference type="OrthoDB" id="9802448at2"/>
<dbReference type="GO" id="GO:0006298">
    <property type="term" value="P:mismatch repair"/>
    <property type="evidence" value="ECO:0007669"/>
    <property type="project" value="UniProtKB-UniRule"/>
</dbReference>
<keyword evidence="4 9" id="KW-0227">DNA damage</keyword>
<keyword evidence="3 9" id="KW-0547">Nucleotide-binding</keyword>
<dbReference type="FunFam" id="3.40.1170.10:FF:000001">
    <property type="entry name" value="DNA mismatch repair protein MutS"/>
    <property type="match status" value="1"/>
</dbReference>
<dbReference type="InterPro" id="IPR007696">
    <property type="entry name" value="DNA_mismatch_repair_MutS_core"/>
</dbReference>
<dbReference type="GO" id="GO:0005829">
    <property type="term" value="C:cytosol"/>
    <property type="evidence" value="ECO:0007669"/>
    <property type="project" value="TreeGrafter"/>
</dbReference>
<evidence type="ECO:0000256" key="5">
    <source>
        <dbReference type="ARBA" id="ARBA00022840"/>
    </source>
</evidence>
<comment type="similarity">
    <text evidence="1 9 10">Belongs to the DNA mismatch repair MutS family.</text>
</comment>
<evidence type="ECO:0000313" key="12">
    <source>
        <dbReference type="EMBL" id="SHK14508.1"/>
    </source>
</evidence>
<dbReference type="InterPro" id="IPR045076">
    <property type="entry name" value="MutS"/>
</dbReference>
<dbReference type="SUPFAM" id="SSF53150">
    <property type="entry name" value="DNA repair protein MutS, domain II"/>
    <property type="match status" value="1"/>
</dbReference>
<dbReference type="Pfam" id="PF00488">
    <property type="entry name" value="MutS_V"/>
    <property type="match status" value="1"/>
</dbReference>
<feature type="binding site" evidence="9">
    <location>
        <begin position="626"/>
        <end position="633"/>
    </location>
    <ligand>
        <name>ATP</name>
        <dbReference type="ChEBI" id="CHEBI:30616"/>
    </ligand>
</feature>
<evidence type="ECO:0000259" key="11">
    <source>
        <dbReference type="PROSITE" id="PS00486"/>
    </source>
</evidence>
<dbReference type="RefSeq" id="WP_072714310.1">
    <property type="nucleotide sequence ID" value="NZ_FRAU01000001.1"/>
</dbReference>
<dbReference type="FunFam" id="1.10.1420.10:FF:000002">
    <property type="entry name" value="DNA mismatch repair protein MutS"/>
    <property type="match status" value="1"/>
</dbReference>
<dbReference type="GO" id="GO:0140664">
    <property type="term" value="F:ATP-dependent DNA damage sensor activity"/>
    <property type="evidence" value="ECO:0007669"/>
    <property type="project" value="InterPro"/>
</dbReference>
<dbReference type="Gene3D" id="3.40.50.300">
    <property type="entry name" value="P-loop containing nucleotide triphosphate hydrolases"/>
    <property type="match status" value="1"/>
</dbReference>
<keyword evidence="7 9" id="KW-0234">DNA repair</keyword>
<dbReference type="NCBIfam" id="NF003810">
    <property type="entry name" value="PRK05399.1"/>
    <property type="match status" value="1"/>
</dbReference>
<dbReference type="HAMAP" id="MF_00096">
    <property type="entry name" value="MutS"/>
    <property type="match status" value="1"/>
</dbReference>
<dbReference type="InterPro" id="IPR036187">
    <property type="entry name" value="DNA_mismatch_repair_MutS_sf"/>
</dbReference>
<name>A0A1M6Q2U1_9BACT</name>
<sequence>MGETRPTGQTPLMRQYYKIKARYPNAILLFRMGDFYETFDEDAHIVSRVLGIMLTKRANGQAAEVPLAGFPHHALDNYLPRLVRAGYRVAICEQLEDPKYARKVVKRDVVEVVTPGVSFHEHLLEPKRPNYLAAVVWGTERSERDRIGFAFLDASTGEFSVTEAPAHRLEELLQTIQPAEVLVDKRQRERLQDIRGLSFVVTPQEDWVFSFDYAYEVLLRHFKTHSLKGFGVEELRLGLRAAGAALHYLGETQKGRLPHVRRLTRYATDEYMVLDPQTKRNLELVASLQDGTQEGSLVQILDETLTPMGGRLLRRWLLRPLKNVRQIEKRLEAVEALVHDRRLREQLREELRQVGDLERLAARVCTGRATPRDLMHLRLTLEQIPPIKQALREVSCHTLRRLAEQLTLCTQVVERIRQALVDDPPASLSDGGVIRDGFNPELDELREIARSGKDFIARLQQKEIERTGIPSLKVGFNKVFGYYIEVTNTHRDKVPSHYIRKQTLVNAERYITPELKEYEEKILSAEEKITSLEAELFNRLRLEVAEATAELQLNASLLAMLDVFCSLAEVADRYDYTRPELHEGTELLIEEGRHPVVERTLPPGEPFIPNDIYLDTHSQQILIITGPNMAGKSVVLRQTGLIVLLAQIGSFVPARRARIGIVDRIFTRVGASDNLAAGESTFLVEMNETANILNNATPRSLILLDEVGRGTSTFDGLSIAWALVEYLHETPSVAARTLFATHYHELNELAERFPRVKNYRVQVEEHEGKIIFLHKLVPGGADHSYGIEVARMAGLPEPVVARAREILRHLEAQHLVVDAPAGDGEPGPAVRTVRRAHIPADPSAFQLSLFAQPEPDPVAETLKERLRRIDPNRMTPIEALLLLDELKRLVERHDS</sequence>
<evidence type="ECO:0000256" key="7">
    <source>
        <dbReference type="ARBA" id="ARBA00023204"/>
    </source>
</evidence>
<dbReference type="PANTHER" id="PTHR11361:SF34">
    <property type="entry name" value="DNA MISMATCH REPAIR PROTEIN MSH1, MITOCHONDRIAL"/>
    <property type="match status" value="1"/>
</dbReference>
<dbReference type="InterPro" id="IPR017261">
    <property type="entry name" value="DNA_mismatch_repair_MutS/MSH"/>
</dbReference>
<dbReference type="SMART" id="SM00534">
    <property type="entry name" value="MUTSac"/>
    <property type="match status" value="1"/>
</dbReference>
<keyword evidence="13" id="KW-1185">Reference proteome</keyword>
<protein>
    <recommendedName>
        <fullName evidence="2 9">DNA mismatch repair protein MutS</fullName>
    </recommendedName>
</protein>
<dbReference type="InterPro" id="IPR027417">
    <property type="entry name" value="P-loop_NTPase"/>
</dbReference>
<dbReference type="Proteomes" id="UP000185812">
    <property type="component" value="Unassembled WGS sequence"/>
</dbReference>
<dbReference type="Pfam" id="PF05192">
    <property type="entry name" value="MutS_III"/>
    <property type="match status" value="1"/>
</dbReference>
<evidence type="ECO:0000256" key="3">
    <source>
        <dbReference type="ARBA" id="ARBA00022741"/>
    </source>
</evidence>
<gene>
    <name evidence="9" type="primary">mutS</name>
    <name evidence="12" type="ORF">SAMN04488087_0440</name>
</gene>
<keyword evidence="5 9" id="KW-0067">ATP-binding</keyword>
<dbReference type="Gene3D" id="3.30.420.110">
    <property type="entry name" value="MutS, connector domain"/>
    <property type="match status" value="1"/>
</dbReference>
<dbReference type="FunFam" id="3.40.50.300:FF:000870">
    <property type="entry name" value="MutS protein homolog 4"/>
    <property type="match status" value="1"/>
</dbReference>
<dbReference type="Pfam" id="PF01624">
    <property type="entry name" value="MutS_I"/>
    <property type="match status" value="1"/>
</dbReference>
<dbReference type="Pfam" id="PF05188">
    <property type="entry name" value="MutS_II"/>
    <property type="match status" value="1"/>
</dbReference>
<dbReference type="GO" id="GO:0030983">
    <property type="term" value="F:mismatched DNA binding"/>
    <property type="evidence" value="ECO:0007669"/>
    <property type="project" value="InterPro"/>
</dbReference>
<dbReference type="InterPro" id="IPR016151">
    <property type="entry name" value="DNA_mismatch_repair_MutS_N"/>
</dbReference>
<dbReference type="STRING" id="633813.SAMN04488087_0440"/>
<proteinExistence type="inferred from homology"/>
<dbReference type="Gene3D" id="1.10.1420.10">
    <property type="match status" value="2"/>
</dbReference>
<dbReference type="AlphaFoldDB" id="A0A1M6Q2U1"/>
<dbReference type="InterPro" id="IPR000432">
    <property type="entry name" value="DNA_mismatch_repair_MutS_C"/>
</dbReference>
<evidence type="ECO:0000313" key="13">
    <source>
        <dbReference type="Proteomes" id="UP000185812"/>
    </source>
</evidence>
<evidence type="ECO:0000256" key="1">
    <source>
        <dbReference type="ARBA" id="ARBA00006271"/>
    </source>
</evidence>
<comment type="function">
    <text evidence="8 9">This protein is involved in the repair of mismatches in DNA. It is possible that it carries out the mismatch recognition step. This protein has a weak ATPase activity.</text>
</comment>
<organism evidence="12 13">
    <name type="scientific">Rhodothermus profundi</name>
    <dbReference type="NCBI Taxonomy" id="633813"/>
    <lineage>
        <taxon>Bacteria</taxon>
        <taxon>Pseudomonadati</taxon>
        <taxon>Rhodothermota</taxon>
        <taxon>Rhodothermia</taxon>
        <taxon>Rhodothermales</taxon>
        <taxon>Rhodothermaceae</taxon>
        <taxon>Rhodothermus</taxon>
    </lineage>
</organism>
<dbReference type="Gene3D" id="3.40.1170.10">
    <property type="entry name" value="DNA repair protein MutS, domain I"/>
    <property type="match status" value="1"/>
</dbReference>
<dbReference type="PANTHER" id="PTHR11361">
    <property type="entry name" value="DNA MISMATCH REPAIR PROTEIN MUTS FAMILY MEMBER"/>
    <property type="match status" value="1"/>
</dbReference>
<evidence type="ECO:0000256" key="6">
    <source>
        <dbReference type="ARBA" id="ARBA00023125"/>
    </source>
</evidence>
<dbReference type="GO" id="GO:0005524">
    <property type="term" value="F:ATP binding"/>
    <property type="evidence" value="ECO:0007669"/>
    <property type="project" value="UniProtKB-UniRule"/>
</dbReference>
<dbReference type="PROSITE" id="PS00486">
    <property type="entry name" value="DNA_MISMATCH_REPAIR_2"/>
    <property type="match status" value="1"/>
</dbReference>
<dbReference type="InterPro" id="IPR036678">
    <property type="entry name" value="MutS_con_dom_sf"/>
</dbReference>
<evidence type="ECO:0000256" key="4">
    <source>
        <dbReference type="ARBA" id="ARBA00022763"/>
    </source>
</evidence>
<keyword evidence="6 9" id="KW-0238">DNA-binding</keyword>
<dbReference type="SUPFAM" id="SSF52540">
    <property type="entry name" value="P-loop containing nucleoside triphosphate hydrolases"/>
    <property type="match status" value="1"/>
</dbReference>
<dbReference type="PIRSF" id="PIRSF037677">
    <property type="entry name" value="DNA_mis_repair_Msh6"/>
    <property type="match status" value="1"/>
</dbReference>
<dbReference type="SUPFAM" id="SSF48334">
    <property type="entry name" value="DNA repair protein MutS, domain III"/>
    <property type="match status" value="1"/>
</dbReference>
<dbReference type="InterPro" id="IPR007860">
    <property type="entry name" value="DNA_mmatch_repair_MutS_con_dom"/>
</dbReference>
<dbReference type="NCBIfam" id="TIGR01070">
    <property type="entry name" value="mutS1"/>
    <property type="match status" value="1"/>
</dbReference>
<evidence type="ECO:0000256" key="2">
    <source>
        <dbReference type="ARBA" id="ARBA00021982"/>
    </source>
</evidence>
<reference evidence="13" key="1">
    <citation type="submission" date="2016-11" db="EMBL/GenBank/DDBJ databases">
        <authorList>
            <person name="Varghese N."/>
            <person name="Submissions S."/>
        </authorList>
    </citation>
    <scope>NUCLEOTIDE SEQUENCE [LARGE SCALE GENOMIC DNA]</scope>
    <source>
        <strain evidence="13">DSM 22212</strain>
    </source>
</reference>
<dbReference type="GO" id="GO:0003684">
    <property type="term" value="F:damaged DNA binding"/>
    <property type="evidence" value="ECO:0007669"/>
    <property type="project" value="UniProtKB-UniRule"/>
</dbReference>
<dbReference type="Pfam" id="PF05190">
    <property type="entry name" value="MutS_IV"/>
    <property type="match status" value="1"/>
</dbReference>
<dbReference type="CDD" id="cd03284">
    <property type="entry name" value="ABC_MutS1"/>
    <property type="match status" value="1"/>
</dbReference>
<dbReference type="InterPro" id="IPR007861">
    <property type="entry name" value="DNA_mismatch_repair_MutS_clamp"/>
</dbReference>